<proteinExistence type="predicted"/>
<protein>
    <submittedName>
        <fullName evidence="2">NADPH:quinone reductase</fullName>
    </submittedName>
</protein>
<dbReference type="SUPFAM" id="SSF50129">
    <property type="entry name" value="GroES-like"/>
    <property type="match status" value="1"/>
</dbReference>
<dbReference type="EMBL" id="FSQW01000001">
    <property type="protein sequence ID" value="SIN59775.1"/>
    <property type="molecule type" value="Genomic_DNA"/>
</dbReference>
<dbReference type="Gene3D" id="3.90.180.10">
    <property type="entry name" value="Medium-chain alcohol dehydrogenases, catalytic domain"/>
    <property type="match status" value="1"/>
</dbReference>
<dbReference type="CDD" id="cd08276">
    <property type="entry name" value="MDR7"/>
    <property type="match status" value="1"/>
</dbReference>
<dbReference type="GO" id="GO:0016491">
    <property type="term" value="F:oxidoreductase activity"/>
    <property type="evidence" value="ECO:0007669"/>
    <property type="project" value="InterPro"/>
</dbReference>
<dbReference type="InterPro" id="IPR052711">
    <property type="entry name" value="Zinc_ADH-like"/>
</dbReference>
<keyword evidence="3" id="KW-1185">Reference proteome</keyword>
<evidence type="ECO:0000259" key="1">
    <source>
        <dbReference type="SMART" id="SM00829"/>
    </source>
</evidence>
<feature type="domain" description="Enoyl reductase (ER)" evidence="1">
    <location>
        <begin position="10"/>
        <end position="337"/>
    </location>
</feature>
<dbReference type="STRING" id="1123272.SAMN02745824_0311"/>
<dbReference type="InterPro" id="IPR036291">
    <property type="entry name" value="NAD(P)-bd_dom_sf"/>
</dbReference>
<dbReference type="PANTHER" id="PTHR45033">
    <property type="match status" value="1"/>
</dbReference>
<dbReference type="OrthoDB" id="9790818at2"/>
<accession>A0A1N6CMU4</accession>
<name>A0A1N6CMU4_9SPHN</name>
<dbReference type="InterPro" id="IPR020843">
    <property type="entry name" value="ER"/>
</dbReference>
<dbReference type="SMART" id="SM00829">
    <property type="entry name" value="PKS_ER"/>
    <property type="match status" value="1"/>
</dbReference>
<dbReference type="Pfam" id="PF08240">
    <property type="entry name" value="ADH_N"/>
    <property type="match status" value="1"/>
</dbReference>
<sequence length="339" mass="34952">MKAWQIGPRSGIDGLQLGELPDPVPGAGEVLVRVSAAGLNYRDLMVLRGDYGTDLPADRVPLSDGVGVIEAVGDGVSGLAAGQRVLAPHFVTWQDGPYGFGVFAQDLGVTANGWLAEMILLPADAAIVVPDSVSDNSAATFSVVGSTVWHAMMAFGDAKPGDLVLAQGTGGVSIFALQLAKAMGMKFAISSSSDEKLARAKDMGADHLVNYRDRPDWAAALLESTGGRGADVVVDTLGFPAMEQTVEACAVNARIGTLGALSGTPQAQSSASQGALIGKNITIKGIASGSRDMLQKALDVVTENGIELLVESVFEFEAAAEAYAHLESGAHMGKVMIKA</sequence>
<organism evidence="2 3">
    <name type="scientific">Parasphingorhabdus marina DSM 22363</name>
    <dbReference type="NCBI Taxonomy" id="1123272"/>
    <lineage>
        <taxon>Bacteria</taxon>
        <taxon>Pseudomonadati</taxon>
        <taxon>Pseudomonadota</taxon>
        <taxon>Alphaproteobacteria</taxon>
        <taxon>Sphingomonadales</taxon>
        <taxon>Sphingomonadaceae</taxon>
        <taxon>Parasphingorhabdus</taxon>
    </lineage>
</organism>
<evidence type="ECO:0000313" key="2">
    <source>
        <dbReference type="EMBL" id="SIN59775.1"/>
    </source>
</evidence>
<dbReference type="InterPro" id="IPR013149">
    <property type="entry name" value="ADH-like_C"/>
</dbReference>
<reference evidence="2" key="1">
    <citation type="submission" date="2016-11" db="EMBL/GenBank/DDBJ databases">
        <authorList>
            <person name="Jaros S."/>
            <person name="Januszkiewicz K."/>
            <person name="Wedrychowicz H."/>
        </authorList>
    </citation>
    <scope>NUCLEOTIDE SEQUENCE [LARGE SCALE GENOMIC DNA]</scope>
    <source>
        <strain evidence="2">DSM 22363</strain>
    </source>
</reference>
<dbReference type="RefSeq" id="WP_074203400.1">
    <property type="nucleotide sequence ID" value="NZ_FSQW01000001.1"/>
</dbReference>
<dbReference type="InterPro" id="IPR011032">
    <property type="entry name" value="GroES-like_sf"/>
</dbReference>
<dbReference type="Gene3D" id="3.40.50.720">
    <property type="entry name" value="NAD(P)-binding Rossmann-like Domain"/>
    <property type="match status" value="1"/>
</dbReference>
<dbReference type="AlphaFoldDB" id="A0A1N6CMU4"/>
<dbReference type="Pfam" id="PF00107">
    <property type="entry name" value="ADH_zinc_N"/>
    <property type="match status" value="1"/>
</dbReference>
<gene>
    <name evidence="2" type="ORF">SAMN02745824_0311</name>
</gene>
<dbReference type="Proteomes" id="UP000185192">
    <property type="component" value="Unassembled WGS sequence"/>
</dbReference>
<dbReference type="InterPro" id="IPR013154">
    <property type="entry name" value="ADH-like_N"/>
</dbReference>
<dbReference type="SUPFAM" id="SSF51735">
    <property type="entry name" value="NAD(P)-binding Rossmann-fold domains"/>
    <property type="match status" value="1"/>
</dbReference>
<evidence type="ECO:0000313" key="3">
    <source>
        <dbReference type="Proteomes" id="UP000185192"/>
    </source>
</evidence>
<dbReference type="PANTHER" id="PTHR45033:SF2">
    <property type="entry name" value="ZINC-TYPE ALCOHOL DEHYDROGENASE-LIKE PROTEIN C1773.06C"/>
    <property type="match status" value="1"/>
</dbReference>